<name>A0A1G2Q8H5_9BACT</name>
<keyword evidence="1" id="KW-0812">Transmembrane</keyword>
<sequence length="465" mass="54223">MSDSKDVTAYFEIIDQDYSGIPALLAGFFLIAMLIVPWSLSYKKVLYLGILMLLIYMFSWAYNRYHYPRSRSKGNRIILAITCDDSAQQRRLRDDLLKHLNERISEEGLGFNVNVKLLNRYQARQVGRILDEYVKVKNAVSAGEKISIKSKEVIGWERLNEKIDATLYIWGSMKMRNQLYVLEINTLVRHIPINPIKQQELQGDMSSVWLRRVVFDKQSEIKGFLISGDTLYIAAKYIIGNAAQLSFQYDTALRLHLNLLHQVENMKLNNPYYEPMKVKLPKLIAKDYCGLALHVKTMQEGIRNTELALKYEPSNYEAYLLQSIIYFNNGKPGESYLAVNNARRVATTDMTWRYNLAFLLMYFDKYEEALKEYDTILNTTFEIEPMVINEVLDFNESYFKSNPDSLMSLFIIGFILYKKVGNAVWAIKYIDDFIQKADTVKKYNLLLTRAKQYKTEIDNILTNYD</sequence>
<dbReference type="EMBL" id="MHTE01000040">
    <property type="protein sequence ID" value="OHA56211.1"/>
    <property type="molecule type" value="Genomic_DNA"/>
</dbReference>
<feature type="transmembrane region" description="Helical" evidence="1">
    <location>
        <begin position="45"/>
        <end position="62"/>
    </location>
</feature>
<keyword evidence="1" id="KW-0472">Membrane</keyword>
<dbReference type="SUPFAM" id="SSF48452">
    <property type="entry name" value="TPR-like"/>
    <property type="match status" value="1"/>
</dbReference>
<evidence type="ECO:0000256" key="1">
    <source>
        <dbReference type="SAM" id="Phobius"/>
    </source>
</evidence>
<evidence type="ECO:0000313" key="2">
    <source>
        <dbReference type="EMBL" id="OHA56211.1"/>
    </source>
</evidence>
<dbReference type="Gene3D" id="1.25.40.10">
    <property type="entry name" value="Tetratricopeptide repeat domain"/>
    <property type="match status" value="1"/>
</dbReference>
<reference evidence="2 3" key="1">
    <citation type="journal article" date="2016" name="Nat. Commun.">
        <title>Thousands of microbial genomes shed light on interconnected biogeochemical processes in an aquifer system.</title>
        <authorList>
            <person name="Anantharaman K."/>
            <person name="Brown C.T."/>
            <person name="Hug L.A."/>
            <person name="Sharon I."/>
            <person name="Castelle C.J."/>
            <person name="Probst A.J."/>
            <person name="Thomas B.C."/>
            <person name="Singh A."/>
            <person name="Wilkins M.J."/>
            <person name="Karaoz U."/>
            <person name="Brodie E.L."/>
            <person name="Williams K.H."/>
            <person name="Hubbard S.S."/>
            <person name="Banfield J.F."/>
        </authorList>
    </citation>
    <scope>NUCLEOTIDE SEQUENCE [LARGE SCALE GENOMIC DNA]</scope>
</reference>
<evidence type="ECO:0000313" key="3">
    <source>
        <dbReference type="Proteomes" id="UP000178226"/>
    </source>
</evidence>
<feature type="transmembrane region" description="Helical" evidence="1">
    <location>
        <begin position="20"/>
        <end position="38"/>
    </location>
</feature>
<protein>
    <submittedName>
        <fullName evidence="2">Uncharacterized protein</fullName>
    </submittedName>
</protein>
<proteinExistence type="predicted"/>
<gene>
    <name evidence="2" type="ORF">A2441_04130</name>
</gene>
<organism evidence="2 3">
    <name type="scientific">Candidatus Veblenbacteria bacterium RIFOXYC2_FULL_42_11</name>
    <dbReference type="NCBI Taxonomy" id="1802428"/>
    <lineage>
        <taxon>Bacteria</taxon>
        <taxon>Candidatus Vebleniibacteriota</taxon>
    </lineage>
</organism>
<comment type="caution">
    <text evidence="2">The sequence shown here is derived from an EMBL/GenBank/DDBJ whole genome shotgun (WGS) entry which is preliminary data.</text>
</comment>
<keyword evidence="1" id="KW-1133">Transmembrane helix</keyword>
<dbReference type="Proteomes" id="UP000178226">
    <property type="component" value="Unassembled WGS sequence"/>
</dbReference>
<dbReference type="InterPro" id="IPR011990">
    <property type="entry name" value="TPR-like_helical_dom_sf"/>
</dbReference>
<accession>A0A1G2Q8H5</accession>
<dbReference type="AlphaFoldDB" id="A0A1G2Q8H5"/>
<dbReference type="STRING" id="1802428.A2441_04130"/>